<proteinExistence type="predicted"/>
<dbReference type="GO" id="GO:0016765">
    <property type="term" value="F:transferase activity, transferring alkyl or aryl (other than methyl) groups"/>
    <property type="evidence" value="ECO:0007669"/>
    <property type="project" value="UniProtKB-ARBA"/>
</dbReference>
<name>A0A4Q9KCG3_9ACTN</name>
<dbReference type="GO" id="GO:0006535">
    <property type="term" value="P:cysteine biosynthetic process from serine"/>
    <property type="evidence" value="ECO:0007669"/>
    <property type="project" value="InterPro"/>
</dbReference>
<dbReference type="PROSITE" id="PS00901">
    <property type="entry name" value="CYS_SYNTHASE"/>
    <property type="match status" value="1"/>
</dbReference>
<dbReference type="SUPFAM" id="SSF53686">
    <property type="entry name" value="Tryptophan synthase beta subunit-like PLP-dependent enzymes"/>
    <property type="match status" value="1"/>
</dbReference>
<dbReference type="AlphaFoldDB" id="A0A4Q9KCG3"/>
<dbReference type="OrthoDB" id="5176350at2"/>
<dbReference type="CDD" id="cd01561">
    <property type="entry name" value="CBS_like"/>
    <property type="match status" value="1"/>
</dbReference>
<comment type="caution">
    <text evidence="4">The sequence shown here is derived from an EMBL/GenBank/DDBJ whole genome shotgun (WGS) entry which is preliminary data.</text>
</comment>
<protein>
    <submittedName>
        <fullName evidence="4">Pyridoxal-phosphate dependent enzyme</fullName>
    </submittedName>
</protein>
<evidence type="ECO:0000256" key="2">
    <source>
        <dbReference type="ARBA" id="ARBA00022898"/>
    </source>
</evidence>
<keyword evidence="2" id="KW-0663">Pyridoxal phosphate</keyword>
<dbReference type="Gene3D" id="3.40.50.1100">
    <property type="match status" value="2"/>
</dbReference>
<gene>
    <name evidence="4" type="ORF">ET989_09870</name>
</gene>
<dbReference type="RefSeq" id="WP_131168435.1">
    <property type="nucleotide sequence ID" value="NZ_SDMQ01000009.1"/>
</dbReference>
<dbReference type="InterPro" id="IPR050214">
    <property type="entry name" value="Cys_Synth/Cystath_Beta-Synth"/>
</dbReference>
<comment type="cofactor">
    <cofactor evidence="1">
        <name>pyridoxal 5'-phosphate</name>
        <dbReference type="ChEBI" id="CHEBI:597326"/>
    </cofactor>
</comment>
<dbReference type="PANTHER" id="PTHR10314">
    <property type="entry name" value="CYSTATHIONINE BETA-SYNTHASE"/>
    <property type="match status" value="1"/>
</dbReference>
<dbReference type="Pfam" id="PF00291">
    <property type="entry name" value="PALP"/>
    <property type="match status" value="1"/>
</dbReference>
<dbReference type="EMBL" id="SDMQ01000009">
    <property type="protein sequence ID" value="TBT83969.1"/>
    <property type="molecule type" value="Genomic_DNA"/>
</dbReference>
<dbReference type="InterPro" id="IPR036052">
    <property type="entry name" value="TrpB-like_PALP_sf"/>
</dbReference>
<dbReference type="Proteomes" id="UP000292373">
    <property type="component" value="Unassembled WGS sequence"/>
</dbReference>
<dbReference type="InterPro" id="IPR001216">
    <property type="entry name" value="P-phosphate_BS"/>
</dbReference>
<dbReference type="InterPro" id="IPR001926">
    <property type="entry name" value="TrpB-like_PALP"/>
</dbReference>
<organism evidence="4 5">
    <name type="scientific">Propioniciclava sinopodophylli</name>
    <dbReference type="NCBI Taxonomy" id="1837344"/>
    <lineage>
        <taxon>Bacteria</taxon>
        <taxon>Bacillati</taxon>
        <taxon>Actinomycetota</taxon>
        <taxon>Actinomycetes</taxon>
        <taxon>Propionibacteriales</taxon>
        <taxon>Propionibacteriaceae</taxon>
        <taxon>Propioniciclava</taxon>
    </lineage>
</organism>
<evidence type="ECO:0000313" key="4">
    <source>
        <dbReference type="EMBL" id="TBT83969.1"/>
    </source>
</evidence>
<feature type="domain" description="Tryptophan synthase beta chain-like PALP" evidence="3">
    <location>
        <begin position="16"/>
        <end position="303"/>
    </location>
</feature>
<sequence>MPPGSPRARISGLLGTVGHTPLVRLERLLGRANVSVWAKLEGANPGGSAKDRTASALVDAALRGGLLRPGHGTLVESSSGNLGIGLARLAAWHGWTFHCVTDPRANRLTVAAIKALGGIIHPVTDPDADTGEWLPARIARVGELLAELPGAISLDQYGNPAALDAHDHGTMAEIVEELGAPPDWLFVAVSTTGTIGGCLRHLDRLGAPTHTVAVDALGSVLFGGEVGPRTLTGFGAGIVPDLALGASPTEVARVRDAASIRGCRLMARREGILAGASGGAVVAALLERADALPPGSDVVLVLHDTGQAYLDTVYDDDWVRETLGEDADAALDLGEGTP</sequence>
<evidence type="ECO:0000313" key="5">
    <source>
        <dbReference type="Proteomes" id="UP000292373"/>
    </source>
</evidence>
<reference evidence="4 5" key="1">
    <citation type="submission" date="2019-01" db="EMBL/GenBank/DDBJ databases">
        <title>Lactibacter flavus gen. nov., sp. nov., a novel bacterium of the family Propionibacteriaceae isolated from raw milk and dairy products.</title>
        <authorList>
            <person name="Huptas C."/>
            <person name="Wenning M."/>
            <person name="Breitenwieser F."/>
            <person name="Doll E."/>
            <person name="Von Neubeck M."/>
            <person name="Busse H.-J."/>
            <person name="Scherer S."/>
        </authorList>
    </citation>
    <scope>NUCLEOTIDE SEQUENCE [LARGE SCALE GENOMIC DNA]</scope>
    <source>
        <strain evidence="4 5">KCTC 33808</strain>
    </source>
</reference>
<evidence type="ECO:0000256" key="1">
    <source>
        <dbReference type="ARBA" id="ARBA00001933"/>
    </source>
</evidence>
<accession>A0A4Q9KCG3</accession>
<evidence type="ECO:0000259" key="3">
    <source>
        <dbReference type="Pfam" id="PF00291"/>
    </source>
</evidence>
<keyword evidence="5" id="KW-1185">Reference proteome</keyword>